<dbReference type="EMBL" id="JAIQCV010000004">
    <property type="protein sequence ID" value="KAH1105864.1"/>
    <property type="molecule type" value="Genomic_DNA"/>
</dbReference>
<evidence type="ECO:0000313" key="1">
    <source>
        <dbReference type="EMBL" id="KAH1105864.1"/>
    </source>
</evidence>
<reference evidence="1 2" key="1">
    <citation type="journal article" date="2021" name="Plant Biotechnol. J.">
        <title>Multi-omics assisted identification of the key and species-specific regulatory components of drought-tolerant mechanisms in Gossypium stocksii.</title>
        <authorList>
            <person name="Yu D."/>
            <person name="Ke L."/>
            <person name="Zhang D."/>
            <person name="Wu Y."/>
            <person name="Sun Y."/>
            <person name="Mei J."/>
            <person name="Sun J."/>
            <person name="Sun Y."/>
        </authorList>
    </citation>
    <scope>NUCLEOTIDE SEQUENCE [LARGE SCALE GENOMIC DNA]</scope>
    <source>
        <strain evidence="2">cv. E1</strain>
        <tissue evidence="1">Leaf</tissue>
    </source>
</reference>
<dbReference type="AlphaFoldDB" id="A0A9D3VZ09"/>
<sequence length="291" mass="35592">MMMYRTSSSSSPFPTSHPVAPNLNPEFPPEVMNFVQQKTFHQKTKDMMFEYQIQVFKNFGGLILKPWGVHPDYPFIHPIKFEFVEQPDEIKWFLWYLTYLYHIAIQFFIPDLHYYLLKAVRGNVEPEHQNFFTFMSWFHPLTQWLNMVEQYSRDKAKCHMVIIFYKPQYFMQCGRSIQLGSFPTAWIHKVYLDYIRNFDIDYREIQKFLCQLNKVIPFEIWPPPEVDAPWDTWPIQYKPYHKEILKAIQEYYENTPDPSEWSQDYPWYCSQINLNKIRMQDEQEDKMEYEE</sequence>
<keyword evidence="2" id="KW-1185">Reference proteome</keyword>
<dbReference type="Proteomes" id="UP000828251">
    <property type="component" value="Unassembled WGS sequence"/>
</dbReference>
<comment type="caution">
    <text evidence="1">The sequence shown here is derived from an EMBL/GenBank/DDBJ whole genome shotgun (WGS) entry which is preliminary data.</text>
</comment>
<gene>
    <name evidence="1" type="ORF">J1N35_009632</name>
</gene>
<evidence type="ECO:0000313" key="2">
    <source>
        <dbReference type="Proteomes" id="UP000828251"/>
    </source>
</evidence>
<name>A0A9D3VZ09_9ROSI</name>
<dbReference type="OrthoDB" id="982559at2759"/>
<accession>A0A9D3VZ09</accession>
<proteinExistence type="predicted"/>
<protein>
    <submittedName>
        <fullName evidence="1">Uncharacterized protein</fullName>
    </submittedName>
</protein>
<organism evidence="1 2">
    <name type="scientific">Gossypium stocksii</name>
    <dbReference type="NCBI Taxonomy" id="47602"/>
    <lineage>
        <taxon>Eukaryota</taxon>
        <taxon>Viridiplantae</taxon>
        <taxon>Streptophyta</taxon>
        <taxon>Embryophyta</taxon>
        <taxon>Tracheophyta</taxon>
        <taxon>Spermatophyta</taxon>
        <taxon>Magnoliopsida</taxon>
        <taxon>eudicotyledons</taxon>
        <taxon>Gunneridae</taxon>
        <taxon>Pentapetalae</taxon>
        <taxon>rosids</taxon>
        <taxon>malvids</taxon>
        <taxon>Malvales</taxon>
        <taxon>Malvaceae</taxon>
        <taxon>Malvoideae</taxon>
        <taxon>Gossypium</taxon>
    </lineage>
</organism>